<gene>
    <name evidence="2" type="ORF">E3202_00980</name>
</gene>
<name>A0A506UQM1_9PROT</name>
<proteinExistence type="inferred from homology"/>
<evidence type="ECO:0000256" key="1">
    <source>
        <dbReference type="ARBA" id="ARBA00006738"/>
    </source>
</evidence>
<dbReference type="EMBL" id="SORZ01000001">
    <property type="protein sequence ID" value="TPW35582.1"/>
    <property type="molecule type" value="Genomic_DNA"/>
</dbReference>
<dbReference type="PANTHER" id="PTHR34039">
    <property type="entry name" value="UPF0102 PROTEIN YRAN"/>
    <property type="match status" value="1"/>
</dbReference>
<dbReference type="PANTHER" id="PTHR34039:SF1">
    <property type="entry name" value="UPF0102 PROTEIN YRAN"/>
    <property type="match status" value="1"/>
</dbReference>
<sequence>MALLQGAGYHLLGQRLRTPFGEVDLLVENQHWLVGVEVKRRRFLSDSTTALHPRQASRLLKTLDYLLQTRPDWGRENTRFDLIAFDHQGQHCHLQDILRQY</sequence>
<dbReference type="InterPro" id="IPR011856">
    <property type="entry name" value="tRNA_endonuc-like_dom_sf"/>
</dbReference>
<dbReference type="InterPro" id="IPR011335">
    <property type="entry name" value="Restrct_endonuc-II-like"/>
</dbReference>
<evidence type="ECO:0000313" key="2">
    <source>
        <dbReference type="EMBL" id="TPW35582.1"/>
    </source>
</evidence>
<comment type="caution">
    <text evidence="2">The sequence shown here is derived from an EMBL/GenBank/DDBJ whole genome shotgun (WGS) entry which is preliminary data.</text>
</comment>
<evidence type="ECO:0000313" key="3">
    <source>
        <dbReference type="Proteomes" id="UP000315037"/>
    </source>
</evidence>
<dbReference type="Proteomes" id="UP000315037">
    <property type="component" value="Unassembled WGS sequence"/>
</dbReference>
<dbReference type="Gene3D" id="3.40.1350.10">
    <property type="match status" value="1"/>
</dbReference>
<dbReference type="InterPro" id="IPR003509">
    <property type="entry name" value="UPF0102_YraN-like"/>
</dbReference>
<dbReference type="AlphaFoldDB" id="A0A506UQM1"/>
<dbReference type="Pfam" id="PF02021">
    <property type="entry name" value="UPF0102"/>
    <property type="match status" value="1"/>
</dbReference>
<reference evidence="2 3" key="1">
    <citation type="submission" date="2019-03" db="EMBL/GenBank/DDBJ databases">
        <title>The complete genome sequence of Neokomagataea sp. Jb2 NBRC113641.</title>
        <authorList>
            <person name="Chua K.-O."/>
            <person name="Chan K.-G."/>
            <person name="See-Too W.-S."/>
        </authorList>
    </citation>
    <scope>NUCLEOTIDE SEQUENCE [LARGE SCALE GENOMIC DNA]</scope>
    <source>
        <strain evidence="2 3">Jb2</strain>
    </source>
</reference>
<protein>
    <submittedName>
        <fullName evidence="2">YraN family protein</fullName>
    </submittedName>
</protein>
<dbReference type="SUPFAM" id="SSF52980">
    <property type="entry name" value="Restriction endonuclease-like"/>
    <property type="match status" value="1"/>
</dbReference>
<dbReference type="GO" id="GO:0003676">
    <property type="term" value="F:nucleic acid binding"/>
    <property type="evidence" value="ECO:0007669"/>
    <property type="project" value="InterPro"/>
</dbReference>
<comment type="similarity">
    <text evidence="1">Belongs to the UPF0102 family.</text>
</comment>
<accession>A0A506UQM1</accession>
<organism evidence="2 3">
    <name type="scientific">Oecophyllibacter saccharovorans</name>
    <dbReference type="NCBI Taxonomy" id="2558360"/>
    <lineage>
        <taxon>Bacteria</taxon>
        <taxon>Pseudomonadati</taxon>
        <taxon>Pseudomonadota</taxon>
        <taxon>Alphaproteobacteria</taxon>
        <taxon>Acetobacterales</taxon>
        <taxon>Acetobacteraceae</taxon>
        <taxon>Oecophyllibacter</taxon>
    </lineage>
</organism>
<keyword evidence="3" id="KW-1185">Reference proteome</keyword>